<dbReference type="RefSeq" id="WP_217333799.1">
    <property type="nucleotide sequence ID" value="NZ_JAHQZT010000003.1"/>
</dbReference>
<proteinExistence type="predicted"/>
<dbReference type="Proteomes" id="UP000755551">
    <property type="component" value="Unassembled WGS sequence"/>
</dbReference>
<gene>
    <name evidence="2" type="ORF">KTN04_03340</name>
</gene>
<evidence type="ECO:0000256" key="1">
    <source>
        <dbReference type="SAM" id="Coils"/>
    </source>
</evidence>
<evidence type="ECO:0000313" key="3">
    <source>
        <dbReference type="Proteomes" id="UP000755551"/>
    </source>
</evidence>
<feature type="coiled-coil region" evidence="1">
    <location>
        <begin position="188"/>
        <end position="250"/>
    </location>
</feature>
<keyword evidence="1" id="KW-0175">Coiled coil</keyword>
<name>A0ABS6M7X4_9GAMM</name>
<reference evidence="2 3" key="1">
    <citation type="submission" date="2021-06" db="EMBL/GenBank/DDBJ databases">
        <title>Bacterium isolated from marine sediment.</title>
        <authorList>
            <person name="Zhu K.-L."/>
            <person name="Du Z.-J."/>
            <person name="Liang Q.-Y."/>
        </authorList>
    </citation>
    <scope>NUCLEOTIDE SEQUENCE [LARGE SCALE GENOMIC DNA]</scope>
    <source>
        <strain evidence="2 3">A346</strain>
    </source>
</reference>
<sequence>MNAIIDKLFSSKKSPKAVADWAARIEELRQAELALSEEHSELQTRFSRAEALLRNAEERHSVYVSMPASGSRRFSPDPQVAQQRADEVTSCRVELEQANAAYTPVQQKMQQIRAELKQLHGNPPKATKADLKAVRAEVDGIAGKIESIQKAQEAATDPEQEAATAQLRGQVEEATATRDLIAADVGLGEATEADLQKAQKALELLKSKLDKVAAEEEMMKARNRGYELRIQQLEAELHAAKELLKQMVENYADEVYAEAAKRAVDAFDQLKEAFLDMKAADLISYEQGHRKTKSWSAESVSIEFGNCHVDPKGITEKCFRPKGEVISDRKVKHLAAAGLA</sequence>
<organism evidence="2 3">
    <name type="scientific">Marinobacterium weihaiense</name>
    <dbReference type="NCBI Taxonomy" id="2851016"/>
    <lineage>
        <taxon>Bacteria</taxon>
        <taxon>Pseudomonadati</taxon>
        <taxon>Pseudomonadota</taxon>
        <taxon>Gammaproteobacteria</taxon>
        <taxon>Oceanospirillales</taxon>
        <taxon>Oceanospirillaceae</taxon>
        <taxon>Marinobacterium</taxon>
    </lineage>
</organism>
<accession>A0ABS6M7X4</accession>
<protein>
    <submittedName>
        <fullName evidence="2">Uncharacterized protein</fullName>
    </submittedName>
</protein>
<comment type="caution">
    <text evidence="2">The sequence shown here is derived from an EMBL/GenBank/DDBJ whole genome shotgun (WGS) entry which is preliminary data.</text>
</comment>
<dbReference type="EMBL" id="JAHQZT010000003">
    <property type="protein sequence ID" value="MBV0932373.1"/>
    <property type="molecule type" value="Genomic_DNA"/>
</dbReference>
<keyword evidence="3" id="KW-1185">Reference proteome</keyword>
<feature type="coiled-coil region" evidence="1">
    <location>
        <begin position="25"/>
        <end position="59"/>
    </location>
</feature>
<evidence type="ECO:0000313" key="2">
    <source>
        <dbReference type="EMBL" id="MBV0932373.1"/>
    </source>
</evidence>